<dbReference type="InterPro" id="IPR036188">
    <property type="entry name" value="FAD/NAD-bd_sf"/>
</dbReference>
<gene>
    <name evidence="2" type="ORF">M9B40_04890</name>
</gene>
<keyword evidence="3" id="KW-1185">Reference proteome</keyword>
<sequence>MHKQVVIVGAGVIGCLLGKILKNNNIPFKILERSPQYQKKGDRTVALTKQSIILLNKLFPDIDINKYSTPVSKMSLFHQSKKNLILESDEIDKVTSICLLDWLNKNLIDELKDDIIWNNEIQKIDFKENKIELTGTKNIIADVVFATDGSNSKIRELINFEIEKWFYDQKAYTFLIEANHNSEAKQYFLETGTLAFLPINLDKKKYYSVIFCTNTKENPEIELKQIFKNFQIKIDSSKISLKNSAELSHSRAKKLFKDGVFLCGDAANSFHPMAGQGLNLGIGDIIEIEKNLKKIIALEDDAIATYSNIRTQKNIQMTWIIQSLYAMFSNSRGFMKILLDGGMKFLDSTPKIKNKIIEFANKN</sequence>
<evidence type="ECO:0000313" key="3">
    <source>
        <dbReference type="Proteomes" id="UP001056381"/>
    </source>
</evidence>
<dbReference type="PANTHER" id="PTHR43876:SF7">
    <property type="entry name" value="UBIQUINONE BIOSYNTHESIS MONOOXYGENASE COQ6, MITOCHONDRIAL"/>
    <property type="match status" value="1"/>
</dbReference>
<dbReference type="PROSITE" id="PS51257">
    <property type="entry name" value="PROKAR_LIPOPROTEIN"/>
    <property type="match status" value="1"/>
</dbReference>
<name>A0A9Q8X419_9GAMM</name>
<dbReference type="PANTHER" id="PTHR43876">
    <property type="entry name" value="UBIQUINONE BIOSYNTHESIS MONOOXYGENASE COQ6, MITOCHONDRIAL"/>
    <property type="match status" value="1"/>
</dbReference>
<reference evidence="2" key="1">
    <citation type="submission" date="2022-05" db="EMBL/GenBank/DDBJ databases">
        <title>Single-amplified genomics reveal most streamlined microbe among free-living bacteria.</title>
        <authorList>
            <person name="Roda-Garcia J."/>
            <person name="Haro-Moreno J.M."/>
            <person name="Rodriguez-Valera F."/>
            <person name="Almagro-Moreno S."/>
            <person name="Lopez-Perez M."/>
        </authorList>
    </citation>
    <scope>NUCLEOTIDE SEQUENCE</scope>
    <source>
        <strain evidence="2">TMED112-D2-2</strain>
    </source>
</reference>
<dbReference type="GO" id="GO:0071949">
    <property type="term" value="F:FAD binding"/>
    <property type="evidence" value="ECO:0007669"/>
    <property type="project" value="InterPro"/>
</dbReference>
<dbReference type="AlphaFoldDB" id="A0A9Q8X419"/>
<evidence type="ECO:0000313" key="2">
    <source>
        <dbReference type="EMBL" id="URQ63061.1"/>
    </source>
</evidence>
<dbReference type="PRINTS" id="PR00420">
    <property type="entry name" value="RNGMNOXGNASE"/>
</dbReference>
<dbReference type="SUPFAM" id="SSF51905">
    <property type="entry name" value="FAD/NAD(P)-binding domain"/>
    <property type="match status" value="1"/>
</dbReference>
<proteinExistence type="predicted"/>
<dbReference type="InterPro" id="IPR051205">
    <property type="entry name" value="UbiH/COQ6_monooxygenase"/>
</dbReference>
<dbReference type="GO" id="GO:0004497">
    <property type="term" value="F:monooxygenase activity"/>
    <property type="evidence" value="ECO:0007669"/>
    <property type="project" value="UniProtKB-KW"/>
</dbReference>
<keyword evidence="2" id="KW-0560">Oxidoreductase</keyword>
<organism evidence="2 3">
    <name type="scientific">SAR86 cluster bacterium</name>
    <dbReference type="NCBI Taxonomy" id="2030880"/>
    <lineage>
        <taxon>Bacteria</taxon>
        <taxon>Pseudomonadati</taxon>
        <taxon>Pseudomonadota</taxon>
        <taxon>Gammaproteobacteria</taxon>
        <taxon>SAR86 cluster</taxon>
    </lineage>
</organism>
<protein>
    <submittedName>
        <fullName evidence="2">FAD-dependent monooxygenase</fullName>
    </submittedName>
</protein>
<evidence type="ECO:0000259" key="1">
    <source>
        <dbReference type="Pfam" id="PF01494"/>
    </source>
</evidence>
<dbReference type="Pfam" id="PF01494">
    <property type="entry name" value="FAD_binding_3"/>
    <property type="match status" value="1"/>
</dbReference>
<dbReference type="InterPro" id="IPR002938">
    <property type="entry name" value="FAD-bd"/>
</dbReference>
<accession>A0A9Q8X419</accession>
<keyword evidence="2" id="KW-0503">Monooxygenase</keyword>
<dbReference type="Proteomes" id="UP001056381">
    <property type="component" value="Chromosome"/>
</dbReference>
<dbReference type="Gene3D" id="3.50.50.60">
    <property type="entry name" value="FAD/NAD(P)-binding domain"/>
    <property type="match status" value="2"/>
</dbReference>
<feature type="domain" description="FAD-binding" evidence="1">
    <location>
        <begin position="4"/>
        <end position="312"/>
    </location>
</feature>
<dbReference type="EMBL" id="CP097966">
    <property type="protein sequence ID" value="URQ63061.1"/>
    <property type="molecule type" value="Genomic_DNA"/>
</dbReference>